<name>A0A7Z2NVD6_9SPHN</name>
<proteinExistence type="predicted"/>
<reference evidence="1 2" key="1">
    <citation type="submission" date="2020-01" db="EMBL/GenBank/DDBJ databases">
        <title>Sphingomonas sp. C33 whole genome sequece.</title>
        <authorList>
            <person name="Park C."/>
        </authorList>
    </citation>
    <scope>NUCLEOTIDE SEQUENCE [LARGE SCALE GENOMIC DNA]</scope>
    <source>
        <strain evidence="1 2">C33</strain>
    </source>
</reference>
<protein>
    <recommendedName>
        <fullName evidence="3">Spore coat protein U domain-containing protein</fullName>
    </recommendedName>
</protein>
<accession>A0A7Z2NVD6</accession>
<evidence type="ECO:0008006" key="3">
    <source>
        <dbReference type="Google" id="ProtNLM"/>
    </source>
</evidence>
<dbReference type="RefSeq" id="WP_160592444.1">
    <property type="nucleotide sequence ID" value="NZ_CP047895.1"/>
</dbReference>
<dbReference type="Proteomes" id="UP000464468">
    <property type="component" value="Chromosome"/>
</dbReference>
<dbReference type="KEGG" id="schy:GVO57_06260"/>
<organism evidence="1 2">
    <name type="scientific">Sphingomonas changnyeongensis</name>
    <dbReference type="NCBI Taxonomy" id="2698679"/>
    <lineage>
        <taxon>Bacteria</taxon>
        <taxon>Pseudomonadati</taxon>
        <taxon>Pseudomonadota</taxon>
        <taxon>Alphaproteobacteria</taxon>
        <taxon>Sphingomonadales</taxon>
        <taxon>Sphingomonadaceae</taxon>
        <taxon>Sphingomonas</taxon>
    </lineage>
</organism>
<gene>
    <name evidence="1" type="ORF">GVO57_06260</name>
</gene>
<dbReference type="AlphaFoldDB" id="A0A7Z2NVD6"/>
<evidence type="ECO:0000313" key="2">
    <source>
        <dbReference type="Proteomes" id="UP000464468"/>
    </source>
</evidence>
<sequence length="171" mass="17737">MLLPAGQYTDVVTLRAFALDGGTPVSLGVDTSFTARLIVPASVRILMDGAVTASNERFGLSMIFLGELSDGAEANANLQIRATSGVRLSVASRNKGVLQHVAVSGDGGAIPYRLTLDGRAIDLRSGPAALLRQLPGGAGRENVRMQINVPPAGARPAGTYRDVLTVTAEPN</sequence>
<evidence type="ECO:0000313" key="1">
    <source>
        <dbReference type="EMBL" id="QHL90516.1"/>
    </source>
</evidence>
<dbReference type="EMBL" id="CP047895">
    <property type="protein sequence ID" value="QHL90516.1"/>
    <property type="molecule type" value="Genomic_DNA"/>
</dbReference>
<keyword evidence="2" id="KW-1185">Reference proteome</keyword>